<feature type="transmembrane region" description="Helical" evidence="1">
    <location>
        <begin position="190"/>
        <end position="210"/>
    </location>
</feature>
<proteinExistence type="predicted"/>
<feature type="transmembrane region" description="Helical" evidence="1">
    <location>
        <begin position="222"/>
        <end position="240"/>
    </location>
</feature>
<name>A0A2A8ZUF7_BACCE</name>
<feature type="transmembrane region" description="Helical" evidence="1">
    <location>
        <begin position="152"/>
        <end position="170"/>
    </location>
</feature>
<feature type="transmembrane region" description="Helical" evidence="1">
    <location>
        <begin position="6"/>
        <end position="26"/>
    </location>
</feature>
<organism evidence="2 3">
    <name type="scientific">Bacillus cereus</name>
    <dbReference type="NCBI Taxonomy" id="1396"/>
    <lineage>
        <taxon>Bacteria</taxon>
        <taxon>Bacillati</taxon>
        <taxon>Bacillota</taxon>
        <taxon>Bacilli</taxon>
        <taxon>Bacillales</taxon>
        <taxon>Bacillaceae</taxon>
        <taxon>Bacillus</taxon>
        <taxon>Bacillus cereus group</taxon>
    </lineage>
</organism>
<accession>A0A2A8ZUF7</accession>
<feature type="transmembrane region" description="Helical" evidence="1">
    <location>
        <begin position="84"/>
        <end position="106"/>
    </location>
</feature>
<gene>
    <name evidence="2" type="ORF">CN307_22715</name>
</gene>
<feature type="transmembrane region" description="Helical" evidence="1">
    <location>
        <begin position="112"/>
        <end position="131"/>
    </location>
</feature>
<keyword evidence="1" id="KW-0472">Membrane</keyword>
<dbReference type="EMBL" id="NTRR01000039">
    <property type="protein sequence ID" value="PFE10885.1"/>
    <property type="molecule type" value="Genomic_DNA"/>
</dbReference>
<evidence type="ECO:0000313" key="3">
    <source>
        <dbReference type="Proteomes" id="UP000220032"/>
    </source>
</evidence>
<comment type="caution">
    <text evidence="2">The sequence shown here is derived from an EMBL/GenBank/DDBJ whole genome shotgun (WGS) entry which is preliminary data.</text>
</comment>
<keyword evidence="1" id="KW-0812">Transmembrane</keyword>
<dbReference type="Proteomes" id="UP000220032">
    <property type="component" value="Unassembled WGS sequence"/>
</dbReference>
<dbReference type="AlphaFoldDB" id="A0A2A8ZUF7"/>
<dbReference type="RefSeq" id="WP_098343408.1">
    <property type="nucleotide sequence ID" value="NZ_NTRR01000039.1"/>
</dbReference>
<evidence type="ECO:0000256" key="1">
    <source>
        <dbReference type="SAM" id="Phobius"/>
    </source>
</evidence>
<reference evidence="2 3" key="1">
    <citation type="submission" date="2017-09" db="EMBL/GenBank/DDBJ databases">
        <title>Large-scale bioinformatics analysis of Bacillus genomes uncovers conserved roles of natural products in bacterial physiology.</title>
        <authorList>
            <consortium name="Agbiome Team Llc"/>
            <person name="Bleich R.M."/>
            <person name="Grubbs K.J."/>
            <person name="Santa Maria K.C."/>
            <person name="Allen S.E."/>
            <person name="Farag S."/>
            <person name="Shank E.A."/>
            <person name="Bowers A."/>
        </authorList>
    </citation>
    <scope>NUCLEOTIDE SEQUENCE [LARGE SCALE GENOMIC DNA]</scope>
    <source>
        <strain evidence="2 3">AFS022681</strain>
    </source>
</reference>
<evidence type="ECO:0000313" key="2">
    <source>
        <dbReference type="EMBL" id="PFE10885.1"/>
    </source>
</evidence>
<protein>
    <submittedName>
        <fullName evidence="2">Uncharacterized protein</fullName>
    </submittedName>
</protein>
<sequence length="706" mass="83066">MENIINIILSFVFIISVVFIVIFLYINKRFMKFVKDSEQYLAKLEKENLEEFRDEKERLIGDIIQKAKISKRLISLIHILNRDYGIFTISTLLVISLILYIIYVAIPSIDFIYNLLHCITFYINDIIFNFTDINIVNFIKLHNKGMLKLFEFANNSVGIIMSVSLTLYFFTFRVRRTISISSNTVLQDSLSILLFIFVTFIYGKLIIIFDESEVLFSSGEKNICLLIWLILYITSIKLGLSNVIVKMLKSVDLKYILDKTHRSAEHIVILLCYPKNPKDSEESSKVSDWIEKISQNITDKLFLYLSNCMESIYQTLSLSIEKNVGDVFLGYINNLEEFLLNFMHGYKKRNLRNFVPYIYLKSINHKSLYSLYATILDNHVSLITTLYNNGKTEEAEKCLELFSVLNPSKEEHELFKKYVKSLRRLINNINEEHPKLLKITLGMLRDFSVENREEYLGLQIYQDVLLQAVEEDDVTKMSRLVYSMLDSIEEEFKTSEGYQEQKPEEIRNLMKHRGLMKLEIAPQQEETYIKCISFILLQLILKSIELSNYDATGFLIKMFVTNFHKKKLQNDILDSFKEFLQAENKRNPYFKNSIFNEGEINPDFNGETVEYCTYKLTILLYGQQKYAVTYNLPGQEENTIFDFEGYIPYRMNLINCKYVSYLFQKIEKGKDDYGLIFLQDEDFMSSLKGELETSLFSQEMLKNKYW</sequence>
<keyword evidence="1" id="KW-1133">Transmembrane helix</keyword>